<sequence>MPRASGCAGIKGHLVAHCIQPSFRLLHGRNHSNSSKQSTTQDEAIFKKKYNLFVHKIPIGKKSTQKAINQKKAKILTYRSSFMYHYLDSTINIHGYQILLEVLDVTQCRQGKVGSGSREITYTVYKVGTKCYPPGIQVLHHVQRPSQTRSFQIFHA</sequence>
<keyword evidence="2" id="KW-1185">Reference proteome</keyword>
<organism evidence="1 2">
    <name type="scientific">Synchytrium endobioticum</name>
    <dbReference type="NCBI Taxonomy" id="286115"/>
    <lineage>
        <taxon>Eukaryota</taxon>
        <taxon>Fungi</taxon>
        <taxon>Fungi incertae sedis</taxon>
        <taxon>Chytridiomycota</taxon>
        <taxon>Chytridiomycota incertae sedis</taxon>
        <taxon>Chytridiomycetes</taxon>
        <taxon>Synchytriales</taxon>
        <taxon>Synchytriaceae</taxon>
        <taxon>Synchytrium</taxon>
    </lineage>
</organism>
<proteinExistence type="predicted"/>
<dbReference type="AlphaFoldDB" id="A0A507CBX1"/>
<name>A0A507CBX1_9FUNG</name>
<reference evidence="1 2" key="1">
    <citation type="journal article" date="2019" name="Sci. Rep.">
        <title>Comparative genomics of chytrid fungi reveal insights into the obligate biotrophic and pathogenic lifestyle of Synchytrium endobioticum.</title>
        <authorList>
            <person name="van de Vossenberg B.T.L.H."/>
            <person name="Warris S."/>
            <person name="Nguyen H.D.T."/>
            <person name="van Gent-Pelzer M.P.E."/>
            <person name="Joly D.L."/>
            <person name="van de Geest H.C."/>
            <person name="Bonants P.J.M."/>
            <person name="Smith D.S."/>
            <person name="Levesque C.A."/>
            <person name="van der Lee T.A.J."/>
        </authorList>
    </citation>
    <scope>NUCLEOTIDE SEQUENCE [LARGE SCALE GENOMIC DNA]</scope>
    <source>
        <strain evidence="1 2">MB42</strain>
    </source>
</reference>
<gene>
    <name evidence="1" type="ORF">SeMB42_g07019</name>
</gene>
<accession>A0A507CBX1</accession>
<dbReference type="Proteomes" id="UP000317494">
    <property type="component" value="Unassembled WGS sequence"/>
</dbReference>
<evidence type="ECO:0000313" key="2">
    <source>
        <dbReference type="Proteomes" id="UP000317494"/>
    </source>
</evidence>
<comment type="caution">
    <text evidence="1">The sequence shown here is derived from an EMBL/GenBank/DDBJ whole genome shotgun (WGS) entry which is preliminary data.</text>
</comment>
<protein>
    <submittedName>
        <fullName evidence="1">Uncharacterized protein</fullName>
    </submittedName>
</protein>
<evidence type="ECO:0000313" key="1">
    <source>
        <dbReference type="EMBL" id="TPX36838.1"/>
    </source>
</evidence>
<dbReference type="EMBL" id="QEAN01000444">
    <property type="protein sequence ID" value="TPX36838.1"/>
    <property type="molecule type" value="Genomic_DNA"/>
</dbReference>
<dbReference type="VEuPathDB" id="FungiDB:SeMB42_g07019"/>